<dbReference type="RefSeq" id="WP_138840783.1">
    <property type="nucleotide sequence ID" value="NZ_VCPD01000002.1"/>
</dbReference>
<keyword evidence="9" id="KW-0443">Lipid metabolism</keyword>
<sequence length="388" mass="42022">MRVFLVAGEPSGDRLGGALMEGLKTLAPDVRFDGVGGPLMQAQGLVSRFPMSELTVMGLIEVLPKYFHLKRRIAETAQAVLETRPDVLITIDSPDFSLRVAKLVKAASGIRTVHYVAPSVWAWRPGRADKMAKVIDHVLALLPFEPPYMERAGMECDFVGHPVVNEPLASVEEKSRFRSEFGLGDAPLLLALPGSRRGEVERLAPVFGEALRMHLSRHPEMRVVVPAVAHIADQVAEQVRNWPGDPVVVDPRGVEPTLAAAHKRAAFGAADLALAASGTVSLELAAQATPMVISYKLNWLTQKMAERLVKLDTVTLVNLVSDTRAVPECLGPECVPDKIAARLAEVQANPETQTEAMRVTMERLGRGGESPGLRAAQAVLDRMPGRNA</sequence>
<dbReference type="InterPro" id="IPR003835">
    <property type="entry name" value="Glyco_trans_19"/>
</dbReference>
<dbReference type="PANTHER" id="PTHR30372:SF4">
    <property type="entry name" value="LIPID-A-DISACCHARIDE SYNTHASE, MITOCHONDRIAL-RELATED"/>
    <property type="match status" value="1"/>
</dbReference>
<reference evidence="12 13" key="1">
    <citation type="submission" date="2019-05" db="EMBL/GenBank/DDBJ databases">
        <title>Ruegeria sp. nov., isolated from tidal flat.</title>
        <authorList>
            <person name="Kim W."/>
        </authorList>
    </citation>
    <scope>NUCLEOTIDE SEQUENCE [LARGE SCALE GENOMIC DNA]</scope>
    <source>
        <strain evidence="12 13">CAU 1488</strain>
    </source>
</reference>
<accession>A0ABY2X0J9</accession>
<dbReference type="EMBL" id="VCPD01000002">
    <property type="protein sequence ID" value="TMV08754.1"/>
    <property type="molecule type" value="Genomic_DNA"/>
</dbReference>
<keyword evidence="6" id="KW-0441">Lipid A biosynthesis</keyword>
<comment type="caution">
    <text evidence="12">The sequence shown here is derived from an EMBL/GenBank/DDBJ whole genome shotgun (WGS) entry which is preliminary data.</text>
</comment>
<evidence type="ECO:0000256" key="2">
    <source>
        <dbReference type="ARBA" id="ARBA00007868"/>
    </source>
</evidence>
<keyword evidence="7 12" id="KW-0328">Glycosyltransferase</keyword>
<comment type="function">
    <text evidence="1">Condensation of UDP-2,3-diacylglucosamine and 2,3-diacylglucosamine-1-phosphate to form lipid A disaccharide, a precursor of lipid A, a phosphorylated glycolipid that anchors the lipopolysaccharide to the outer membrane of the cell.</text>
</comment>
<proteinExistence type="inferred from homology"/>
<dbReference type="Pfam" id="PF02684">
    <property type="entry name" value="LpxB"/>
    <property type="match status" value="1"/>
</dbReference>
<organism evidence="12 13">
    <name type="scientific">Ruegeria sediminis</name>
    <dbReference type="NCBI Taxonomy" id="2583820"/>
    <lineage>
        <taxon>Bacteria</taxon>
        <taxon>Pseudomonadati</taxon>
        <taxon>Pseudomonadota</taxon>
        <taxon>Alphaproteobacteria</taxon>
        <taxon>Rhodobacterales</taxon>
        <taxon>Roseobacteraceae</taxon>
        <taxon>Ruegeria</taxon>
    </lineage>
</organism>
<dbReference type="SUPFAM" id="SSF53756">
    <property type="entry name" value="UDP-Glycosyltransferase/glycogen phosphorylase"/>
    <property type="match status" value="1"/>
</dbReference>
<dbReference type="GO" id="GO:0008915">
    <property type="term" value="F:lipid-A-disaccharide synthase activity"/>
    <property type="evidence" value="ECO:0007669"/>
    <property type="project" value="UniProtKB-EC"/>
</dbReference>
<evidence type="ECO:0000256" key="3">
    <source>
        <dbReference type="ARBA" id="ARBA00012687"/>
    </source>
</evidence>
<evidence type="ECO:0000256" key="5">
    <source>
        <dbReference type="ARBA" id="ARBA00022516"/>
    </source>
</evidence>
<dbReference type="NCBIfam" id="TIGR00215">
    <property type="entry name" value="lpxB"/>
    <property type="match status" value="1"/>
</dbReference>
<protein>
    <recommendedName>
        <fullName evidence="4 11">Lipid-A-disaccharide synthase</fullName>
        <ecNumber evidence="3 11">2.4.1.182</ecNumber>
    </recommendedName>
</protein>
<name>A0ABY2X0J9_9RHOB</name>
<evidence type="ECO:0000256" key="4">
    <source>
        <dbReference type="ARBA" id="ARBA00020902"/>
    </source>
</evidence>
<evidence type="ECO:0000256" key="6">
    <source>
        <dbReference type="ARBA" id="ARBA00022556"/>
    </source>
</evidence>
<dbReference type="PANTHER" id="PTHR30372">
    <property type="entry name" value="LIPID-A-DISACCHARIDE SYNTHASE"/>
    <property type="match status" value="1"/>
</dbReference>
<dbReference type="Proteomes" id="UP001193035">
    <property type="component" value="Unassembled WGS sequence"/>
</dbReference>
<comment type="similarity">
    <text evidence="2">Belongs to the LpxB family.</text>
</comment>
<keyword evidence="13" id="KW-1185">Reference proteome</keyword>
<evidence type="ECO:0000256" key="1">
    <source>
        <dbReference type="ARBA" id="ARBA00002056"/>
    </source>
</evidence>
<evidence type="ECO:0000256" key="8">
    <source>
        <dbReference type="ARBA" id="ARBA00022679"/>
    </source>
</evidence>
<gene>
    <name evidence="12" type="primary">lpxB</name>
    <name evidence="12" type="ORF">FGK63_06435</name>
</gene>
<evidence type="ECO:0000256" key="11">
    <source>
        <dbReference type="NCBIfam" id="TIGR00215"/>
    </source>
</evidence>
<keyword evidence="8 12" id="KW-0808">Transferase</keyword>
<evidence type="ECO:0000313" key="12">
    <source>
        <dbReference type="EMBL" id="TMV08754.1"/>
    </source>
</evidence>
<evidence type="ECO:0000256" key="7">
    <source>
        <dbReference type="ARBA" id="ARBA00022676"/>
    </source>
</evidence>
<evidence type="ECO:0000313" key="13">
    <source>
        <dbReference type="Proteomes" id="UP001193035"/>
    </source>
</evidence>
<dbReference type="EC" id="2.4.1.182" evidence="3 11"/>
<keyword evidence="5" id="KW-0444">Lipid biosynthesis</keyword>
<evidence type="ECO:0000256" key="10">
    <source>
        <dbReference type="ARBA" id="ARBA00048975"/>
    </source>
</evidence>
<comment type="catalytic activity">
    <reaction evidence="10">
        <text>a lipid X + a UDP-2-N,3-O-bis[(3R)-3-hydroxyacyl]-alpha-D-glucosamine = a lipid A disaccharide + UDP + H(+)</text>
        <dbReference type="Rhea" id="RHEA:67828"/>
        <dbReference type="ChEBI" id="CHEBI:15378"/>
        <dbReference type="ChEBI" id="CHEBI:58223"/>
        <dbReference type="ChEBI" id="CHEBI:137748"/>
        <dbReference type="ChEBI" id="CHEBI:176338"/>
        <dbReference type="ChEBI" id="CHEBI:176343"/>
        <dbReference type="EC" id="2.4.1.182"/>
    </reaction>
</comment>
<evidence type="ECO:0000256" key="9">
    <source>
        <dbReference type="ARBA" id="ARBA00023098"/>
    </source>
</evidence>